<evidence type="ECO:0000313" key="12">
    <source>
        <dbReference type="EMBL" id="KRM22808.1"/>
    </source>
</evidence>
<dbReference type="SUPFAM" id="SSF52540">
    <property type="entry name" value="P-loop containing nucleoside triphosphate hydrolases"/>
    <property type="match status" value="1"/>
</dbReference>
<protein>
    <recommendedName>
        <fullName evidence="9">Putative hemin import ATP-binding protein HrtA</fullName>
    </recommendedName>
</protein>
<keyword evidence="13" id="KW-1185">Reference proteome</keyword>
<evidence type="ECO:0000256" key="1">
    <source>
        <dbReference type="ARBA" id="ARBA00004202"/>
    </source>
</evidence>
<keyword evidence="7" id="KW-0472">Membrane</keyword>
<evidence type="ECO:0000256" key="6">
    <source>
        <dbReference type="ARBA" id="ARBA00022840"/>
    </source>
</evidence>
<keyword evidence="5" id="KW-0547">Nucleotide-binding</keyword>
<gene>
    <name evidence="12" type="ORF">FC65_GL000821</name>
</gene>
<evidence type="ECO:0000256" key="5">
    <source>
        <dbReference type="ARBA" id="ARBA00022741"/>
    </source>
</evidence>
<dbReference type="InterPro" id="IPR015854">
    <property type="entry name" value="ABC_transpr_LolD-like"/>
</dbReference>
<dbReference type="CDD" id="cd03255">
    <property type="entry name" value="ABC_MJ0796_LolCDE_FtsE"/>
    <property type="match status" value="1"/>
</dbReference>
<feature type="domain" description="ABC transporter" evidence="11">
    <location>
        <begin position="4"/>
        <end position="228"/>
    </location>
</feature>
<evidence type="ECO:0000256" key="4">
    <source>
        <dbReference type="ARBA" id="ARBA00022475"/>
    </source>
</evidence>
<evidence type="ECO:0000256" key="3">
    <source>
        <dbReference type="ARBA" id="ARBA00022448"/>
    </source>
</evidence>
<comment type="caution">
    <text evidence="12">The sequence shown here is derived from an EMBL/GenBank/DDBJ whole genome shotgun (WGS) entry which is preliminary data.</text>
</comment>
<organism evidence="12 13">
    <name type="scientific">Ligilactobacillus acidipiscis DSM 15836</name>
    <dbReference type="NCBI Taxonomy" id="1423716"/>
    <lineage>
        <taxon>Bacteria</taxon>
        <taxon>Bacillati</taxon>
        <taxon>Bacillota</taxon>
        <taxon>Bacilli</taxon>
        <taxon>Lactobacillales</taxon>
        <taxon>Lactobacillaceae</taxon>
        <taxon>Ligilactobacillus</taxon>
    </lineage>
</organism>
<comment type="similarity">
    <text evidence="8">Belongs to the ABC transporter superfamily. HrtA family.</text>
</comment>
<dbReference type="Pfam" id="PF00005">
    <property type="entry name" value="ABC_tran"/>
    <property type="match status" value="1"/>
</dbReference>
<sequence length="228" mass="25121">MNIVEMKNITKSFGSGLSKVEAIKNVQFTAAGGELLAVVGPSGSGKSTFLEIIGGLLTPDSGILTIDGQNYHDLSGNQMEKMRLDKIGFILQGYNLVPYLTIREQFELVEHIKRTPNMDRSAFAEVLDGLDIDTILDKYPADLSGGQRQRAAIARAIYADPKLILADEPTASLDSQRAFEVMKIFKDLTRLTGKTVIVVTHDTRLEKFVDQIYTITDGILQQGKVKED</sequence>
<dbReference type="InterPro" id="IPR017911">
    <property type="entry name" value="MacB-like_ATP-bd"/>
</dbReference>
<evidence type="ECO:0000313" key="13">
    <source>
        <dbReference type="Proteomes" id="UP000051217"/>
    </source>
</evidence>
<comment type="subunit">
    <text evidence="2">The complex is composed of two ATP-binding proteins (HrtA), two transmembrane proteins (HrtB) and a solute-binding protein.</text>
</comment>
<evidence type="ECO:0000256" key="10">
    <source>
        <dbReference type="ARBA" id="ARBA00024721"/>
    </source>
</evidence>
<evidence type="ECO:0000256" key="8">
    <source>
        <dbReference type="ARBA" id="ARBA00024359"/>
    </source>
</evidence>
<keyword evidence="6" id="KW-0067">ATP-binding</keyword>
<dbReference type="Gene3D" id="3.40.50.300">
    <property type="entry name" value="P-loop containing nucleotide triphosphate hydrolases"/>
    <property type="match status" value="1"/>
</dbReference>
<dbReference type="PANTHER" id="PTHR24220:SF666">
    <property type="entry name" value="HEMIN IMPORT ATP-BINDING PROTEIN HRTA-RELATED"/>
    <property type="match status" value="1"/>
</dbReference>
<proteinExistence type="inferred from homology"/>
<dbReference type="EMBL" id="AZFI01000193">
    <property type="protein sequence ID" value="KRM22808.1"/>
    <property type="molecule type" value="Genomic_DNA"/>
</dbReference>
<accession>A0ABR5PHX5</accession>
<evidence type="ECO:0000256" key="7">
    <source>
        <dbReference type="ARBA" id="ARBA00023136"/>
    </source>
</evidence>
<keyword evidence="4" id="KW-1003">Cell membrane</keyword>
<dbReference type="InterPro" id="IPR003439">
    <property type="entry name" value="ABC_transporter-like_ATP-bd"/>
</dbReference>
<dbReference type="Proteomes" id="UP000051217">
    <property type="component" value="Unassembled WGS sequence"/>
</dbReference>
<comment type="subcellular location">
    <subcellularLocation>
        <location evidence="1">Cell membrane</location>
        <topology evidence="1">Peripheral membrane protein</topology>
    </subcellularLocation>
</comment>
<dbReference type="InterPro" id="IPR027417">
    <property type="entry name" value="P-loop_NTPase"/>
</dbReference>
<dbReference type="PROSITE" id="PS00211">
    <property type="entry name" value="ABC_TRANSPORTER_1"/>
    <property type="match status" value="1"/>
</dbReference>
<evidence type="ECO:0000259" key="11">
    <source>
        <dbReference type="PROSITE" id="PS50893"/>
    </source>
</evidence>
<dbReference type="InterPro" id="IPR017871">
    <property type="entry name" value="ABC_transporter-like_CS"/>
</dbReference>
<dbReference type="PANTHER" id="PTHR24220">
    <property type="entry name" value="IMPORT ATP-BINDING PROTEIN"/>
    <property type="match status" value="1"/>
</dbReference>
<evidence type="ECO:0000256" key="2">
    <source>
        <dbReference type="ARBA" id="ARBA00011131"/>
    </source>
</evidence>
<evidence type="ECO:0000256" key="9">
    <source>
        <dbReference type="ARBA" id="ARBA00024432"/>
    </source>
</evidence>
<dbReference type="RefSeq" id="WP_056972510.1">
    <property type="nucleotide sequence ID" value="NZ_AZFI01000193.1"/>
</dbReference>
<dbReference type="SMART" id="SM00382">
    <property type="entry name" value="AAA"/>
    <property type="match status" value="1"/>
</dbReference>
<dbReference type="InterPro" id="IPR003593">
    <property type="entry name" value="AAA+_ATPase"/>
</dbReference>
<reference evidence="12 13" key="1">
    <citation type="journal article" date="2015" name="Genome Announc.">
        <title>Expanding the biotechnology potential of lactobacilli through comparative genomics of 213 strains and associated genera.</title>
        <authorList>
            <person name="Sun Z."/>
            <person name="Harris H.M."/>
            <person name="McCann A."/>
            <person name="Guo C."/>
            <person name="Argimon S."/>
            <person name="Zhang W."/>
            <person name="Yang X."/>
            <person name="Jeffery I.B."/>
            <person name="Cooney J.C."/>
            <person name="Kagawa T.F."/>
            <person name="Liu W."/>
            <person name="Song Y."/>
            <person name="Salvetti E."/>
            <person name="Wrobel A."/>
            <person name="Rasinkangas P."/>
            <person name="Parkhill J."/>
            <person name="Rea M.C."/>
            <person name="O'Sullivan O."/>
            <person name="Ritari J."/>
            <person name="Douillard F.P."/>
            <person name="Paul Ross R."/>
            <person name="Yang R."/>
            <person name="Briner A.E."/>
            <person name="Felis G.E."/>
            <person name="de Vos W.M."/>
            <person name="Barrangou R."/>
            <person name="Klaenhammer T.R."/>
            <person name="Caufield P.W."/>
            <person name="Cui Y."/>
            <person name="Zhang H."/>
            <person name="O'Toole P.W."/>
        </authorList>
    </citation>
    <scope>NUCLEOTIDE SEQUENCE [LARGE SCALE GENOMIC DNA]</scope>
    <source>
        <strain evidence="12 13">DSM 15836</strain>
    </source>
</reference>
<name>A0ABR5PHX5_9LACO</name>
<dbReference type="PROSITE" id="PS50893">
    <property type="entry name" value="ABC_TRANSPORTER_2"/>
    <property type="match status" value="1"/>
</dbReference>
<comment type="function">
    <text evidence="10">Part of the ABC transporter complex hrt involved in hemin import. Responsible for energy coupling to the transport system.</text>
</comment>
<keyword evidence="3" id="KW-0813">Transport</keyword>